<feature type="compositionally biased region" description="Basic and acidic residues" evidence="2">
    <location>
        <begin position="162"/>
        <end position="191"/>
    </location>
</feature>
<dbReference type="CDD" id="cd12797">
    <property type="entry name" value="M23_peptidase"/>
    <property type="match status" value="1"/>
</dbReference>
<dbReference type="GO" id="GO:0032153">
    <property type="term" value="C:cell division site"/>
    <property type="evidence" value="ECO:0007669"/>
    <property type="project" value="TreeGrafter"/>
</dbReference>
<dbReference type="SUPFAM" id="SSF51261">
    <property type="entry name" value="Duplicated hybrid motif"/>
    <property type="match status" value="1"/>
</dbReference>
<feature type="domain" description="LysM" evidence="3">
    <location>
        <begin position="58"/>
        <end position="102"/>
    </location>
</feature>
<gene>
    <name evidence="4" type="ORF">HF682_09860</name>
</gene>
<sequence>MVLAGCSSRSAPAPVESRGSTGTANRPADTGGSRAPVVNAGDSKSQSRPLNSGDPRPQTHQVSKGDTLYSIALEYGFDYRELASWNQLGDVNVIRIGQVLRLTPPGGEGGMVTRPLDSALSIEVIEGPKAVRLPYSEQALAQMKAADSKPLPTKPNVPAKPADTKPADTKPTDPKPADGKPADSKPDDKPAKTNPPGEDDENLAWQWPAQGKVLRGFNEASQAKGIDVGGSKGTAVMAAEGGKVVYAGSNLRGYGKFVIIKHNKLFLSVYAHNDKLLVKEGQQVNKGQKIAEMGDSEADQVKLHFEIRRYGKPVDPQKLLPAN</sequence>
<comment type="similarity">
    <text evidence="1">Belongs to the E.coli NlpD/Haemophilus LppB family.</text>
</comment>
<comment type="caution">
    <text evidence="4">The sequence shown here is derived from an EMBL/GenBank/DDBJ whole genome shotgun (WGS) entry which is preliminary data.</text>
</comment>
<evidence type="ECO:0000313" key="4">
    <source>
        <dbReference type="EMBL" id="NLR75462.1"/>
    </source>
</evidence>
<dbReference type="Pfam" id="PF01476">
    <property type="entry name" value="LysM"/>
    <property type="match status" value="1"/>
</dbReference>
<dbReference type="InterPro" id="IPR036779">
    <property type="entry name" value="LysM_dom_sf"/>
</dbReference>
<dbReference type="InterPro" id="IPR050570">
    <property type="entry name" value="Cell_wall_metabolism_enzyme"/>
</dbReference>
<evidence type="ECO:0000313" key="5">
    <source>
        <dbReference type="Proteomes" id="UP000587991"/>
    </source>
</evidence>
<evidence type="ECO:0000256" key="2">
    <source>
        <dbReference type="SAM" id="MobiDB-lite"/>
    </source>
</evidence>
<evidence type="ECO:0000259" key="3">
    <source>
        <dbReference type="PROSITE" id="PS51782"/>
    </source>
</evidence>
<dbReference type="AlphaFoldDB" id="A0A847SHU7"/>
<dbReference type="PROSITE" id="PS51782">
    <property type="entry name" value="LYSM"/>
    <property type="match status" value="1"/>
</dbReference>
<name>A0A847SHU7_9NEIS</name>
<feature type="region of interest" description="Disordered" evidence="2">
    <location>
        <begin position="1"/>
        <end position="63"/>
    </location>
</feature>
<accession>A0A847SHU7</accession>
<dbReference type="PANTHER" id="PTHR21666">
    <property type="entry name" value="PEPTIDASE-RELATED"/>
    <property type="match status" value="1"/>
</dbReference>
<dbReference type="CDD" id="cd00118">
    <property type="entry name" value="LysM"/>
    <property type="match status" value="1"/>
</dbReference>
<dbReference type="Gene3D" id="2.70.70.10">
    <property type="entry name" value="Glucose Permease (Domain IIA)"/>
    <property type="match status" value="1"/>
</dbReference>
<dbReference type="Proteomes" id="UP000587991">
    <property type="component" value="Unassembled WGS sequence"/>
</dbReference>
<dbReference type="InterPro" id="IPR011055">
    <property type="entry name" value="Dup_hybrid_motif"/>
</dbReference>
<dbReference type="Gene3D" id="3.10.350.10">
    <property type="entry name" value="LysM domain"/>
    <property type="match status" value="1"/>
</dbReference>
<dbReference type="SMART" id="SM00257">
    <property type="entry name" value="LysM"/>
    <property type="match status" value="1"/>
</dbReference>
<evidence type="ECO:0000256" key="1">
    <source>
        <dbReference type="ARBA" id="ARBA00038420"/>
    </source>
</evidence>
<feature type="region of interest" description="Disordered" evidence="2">
    <location>
        <begin position="144"/>
        <end position="203"/>
    </location>
</feature>
<keyword evidence="5" id="KW-1185">Reference proteome</keyword>
<organism evidence="4 5">
    <name type="scientific">Leeia aquatica</name>
    <dbReference type="NCBI Taxonomy" id="2725557"/>
    <lineage>
        <taxon>Bacteria</taxon>
        <taxon>Pseudomonadati</taxon>
        <taxon>Pseudomonadota</taxon>
        <taxon>Betaproteobacteria</taxon>
        <taxon>Neisseriales</taxon>
        <taxon>Leeiaceae</taxon>
        <taxon>Leeia</taxon>
    </lineage>
</organism>
<dbReference type="EMBL" id="JABAIM010000002">
    <property type="protein sequence ID" value="NLR75462.1"/>
    <property type="molecule type" value="Genomic_DNA"/>
</dbReference>
<dbReference type="InterPro" id="IPR018392">
    <property type="entry name" value="LysM"/>
</dbReference>
<protein>
    <submittedName>
        <fullName evidence="4">Peptidoglycan DD-metalloendopeptidase family protein</fullName>
    </submittedName>
</protein>
<dbReference type="GO" id="GO:0004222">
    <property type="term" value="F:metalloendopeptidase activity"/>
    <property type="evidence" value="ECO:0007669"/>
    <property type="project" value="TreeGrafter"/>
</dbReference>
<proteinExistence type="inferred from homology"/>
<dbReference type="PANTHER" id="PTHR21666:SF263">
    <property type="entry name" value="MUREIN HYDROLASE ACTIVATOR NLPD"/>
    <property type="match status" value="1"/>
</dbReference>
<dbReference type="GO" id="GO:0009279">
    <property type="term" value="C:cell outer membrane"/>
    <property type="evidence" value="ECO:0007669"/>
    <property type="project" value="TreeGrafter"/>
</dbReference>
<dbReference type="Pfam" id="PF01551">
    <property type="entry name" value="Peptidase_M23"/>
    <property type="match status" value="1"/>
</dbReference>
<dbReference type="InterPro" id="IPR016047">
    <property type="entry name" value="M23ase_b-sheet_dom"/>
</dbReference>
<reference evidence="4 5" key="1">
    <citation type="submission" date="2020-04" db="EMBL/GenBank/DDBJ databases">
        <title>Draft genome of Leeia sp. IMCC25680.</title>
        <authorList>
            <person name="Song J."/>
            <person name="Cho J.-C."/>
        </authorList>
    </citation>
    <scope>NUCLEOTIDE SEQUENCE [LARGE SCALE GENOMIC DNA]</scope>
    <source>
        <strain evidence="4 5">IMCC25680</strain>
    </source>
</reference>